<evidence type="ECO:0000313" key="1">
    <source>
        <dbReference type="EMBL" id="EKX35838.1"/>
    </source>
</evidence>
<dbReference type="EMBL" id="JH993083">
    <property type="protein sequence ID" value="EKX35838.1"/>
    <property type="molecule type" value="Genomic_DNA"/>
</dbReference>
<dbReference type="InterPro" id="IPR016153">
    <property type="entry name" value="Heat_shock_Hsp33_N"/>
</dbReference>
<keyword evidence="3" id="KW-1185">Reference proteome</keyword>
<dbReference type="AlphaFoldDB" id="L1IHW8"/>
<dbReference type="EnsemblProtists" id="EKX35838">
    <property type="protein sequence ID" value="EKX35838"/>
    <property type="gene ID" value="GUITHDRAFT_79413"/>
</dbReference>
<sequence length="254" mass="26856">MLSDNGEVSFKAVVATGLVRGACGMQKTSPVCSAALGRTMICALLMAQGKKDAEMYGDQAKETLQIDIRGDGPIKQVFAIADGAGEVRGYTANPFVLLPPNDKGKLDVSRAVGKGFITVVRNNPFWKQPYNGITSIVSGEIAEDMANYLTESEQTPCALGAGVLVETETEGVVVAGGWLVQMLPGASDETISIVEKNIMNLQMSPTSLIKSGKTARGHQPLAPPLTPLLLLSHLFKSRALILIACSPYVLSPPL</sequence>
<dbReference type="OMA" id="CPCSKDR"/>
<dbReference type="Gene3D" id="3.55.30.10">
    <property type="entry name" value="Hsp33 domain"/>
    <property type="match status" value="1"/>
</dbReference>
<protein>
    <submittedName>
        <fullName evidence="1 2">Uncharacterized protein</fullName>
    </submittedName>
</protein>
<name>L1IHW8_GUITC</name>
<dbReference type="RefSeq" id="XP_005822818.1">
    <property type="nucleotide sequence ID" value="XM_005822761.1"/>
</dbReference>
<dbReference type="PANTHER" id="PTHR30111:SF1">
    <property type="entry name" value="33 KDA CHAPERONIN"/>
    <property type="match status" value="1"/>
</dbReference>
<reference evidence="2" key="3">
    <citation type="submission" date="2016-03" db="UniProtKB">
        <authorList>
            <consortium name="EnsemblProtists"/>
        </authorList>
    </citation>
    <scope>IDENTIFICATION</scope>
</reference>
<gene>
    <name evidence="1" type="ORF">GUITHDRAFT_79413</name>
</gene>
<dbReference type="OrthoDB" id="10264121at2759"/>
<accession>L1IHW8</accession>
<dbReference type="GO" id="GO:0042026">
    <property type="term" value="P:protein refolding"/>
    <property type="evidence" value="ECO:0007669"/>
    <property type="project" value="TreeGrafter"/>
</dbReference>
<dbReference type="GO" id="GO:0005737">
    <property type="term" value="C:cytoplasm"/>
    <property type="evidence" value="ECO:0007669"/>
    <property type="project" value="InterPro"/>
</dbReference>
<dbReference type="Proteomes" id="UP000011087">
    <property type="component" value="Unassembled WGS sequence"/>
</dbReference>
<dbReference type="STRING" id="905079.L1IHW8"/>
<reference evidence="3" key="2">
    <citation type="submission" date="2012-11" db="EMBL/GenBank/DDBJ databases">
        <authorList>
            <person name="Kuo A."/>
            <person name="Curtis B.A."/>
            <person name="Tanifuji G."/>
            <person name="Burki F."/>
            <person name="Gruber A."/>
            <person name="Irimia M."/>
            <person name="Maruyama S."/>
            <person name="Arias M.C."/>
            <person name="Ball S.G."/>
            <person name="Gile G.H."/>
            <person name="Hirakawa Y."/>
            <person name="Hopkins J.F."/>
            <person name="Rensing S.A."/>
            <person name="Schmutz J."/>
            <person name="Symeonidi A."/>
            <person name="Elias M."/>
            <person name="Eveleigh R.J."/>
            <person name="Herman E.K."/>
            <person name="Klute M.J."/>
            <person name="Nakayama T."/>
            <person name="Obornik M."/>
            <person name="Reyes-Prieto A."/>
            <person name="Armbrust E.V."/>
            <person name="Aves S.J."/>
            <person name="Beiko R.G."/>
            <person name="Coutinho P."/>
            <person name="Dacks J.B."/>
            <person name="Durnford D.G."/>
            <person name="Fast N.M."/>
            <person name="Green B.R."/>
            <person name="Grisdale C."/>
            <person name="Hempe F."/>
            <person name="Henrissat B."/>
            <person name="Hoppner M.P."/>
            <person name="Ishida K.-I."/>
            <person name="Kim E."/>
            <person name="Koreny L."/>
            <person name="Kroth P.G."/>
            <person name="Liu Y."/>
            <person name="Malik S.-B."/>
            <person name="Maier U.G."/>
            <person name="McRose D."/>
            <person name="Mock T."/>
            <person name="Neilson J.A."/>
            <person name="Onodera N.T."/>
            <person name="Poole A.M."/>
            <person name="Pritham E.J."/>
            <person name="Richards T.A."/>
            <person name="Rocap G."/>
            <person name="Roy S.W."/>
            <person name="Sarai C."/>
            <person name="Schaack S."/>
            <person name="Shirato S."/>
            <person name="Slamovits C.H."/>
            <person name="Spencer D.F."/>
            <person name="Suzuki S."/>
            <person name="Worden A.Z."/>
            <person name="Zauner S."/>
            <person name="Barry K."/>
            <person name="Bell C."/>
            <person name="Bharti A.K."/>
            <person name="Crow J.A."/>
            <person name="Grimwood J."/>
            <person name="Kramer R."/>
            <person name="Lindquist E."/>
            <person name="Lucas S."/>
            <person name="Salamov A."/>
            <person name="McFadden G.I."/>
            <person name="Lane C.E."/>
            <person name="Keeling P.J."/>
            <person name="Gray M.W."/>
            <person name="Grigoriev I.V."/>
            <person name="Archibald J.M."/>
        </authorList>
    </citation>
    <scope>NUCLEOTIDE SEQUENCE</scope>
    <source>
        <strain evidence="3">CCMP2712</strain>
    </source>
</reference>
<dbReference type="InterPro" id="IPR000397">
    <property type="entry name" value="Heat_shock_Hsp33"/>
</dbReference>
<dbReference type="Pfam" id="PF01430">
    <property type="entry name" value="HSP33"/>
    <property type="match status" value="1"/>
</dbReference>
<dbReference type="SUPFAM" id="SSF64397">
    <property type="entry name" value="Hsp33 domain"/>
    <property type="match status" value="1"/>
</dbReference>
<proteinExistence type="predicted"/>
<evidence type="ECO:0000313" key="2">
    <source>
        <dbReference type="EnsemblProtists" id="EKX35838"/>
    </source>
</evidence>
<dbReference type="GO" id="GO:0051082">
    <property type="term" value="F:unfolded protein binding"/>
    <property type="evidence" value="ECO:0007669"/>
    <property type="project" value="InterPro"/>
</dbReference>
<dbReference type="PANTHER" id="PTHR30111">
    <property type="entry name" value="33 KDA CHAPERONIN"/>
    <property type="match status" value="1"/>
</dbReference>
<reference evidence="1 3" key="1">
    <citation type="journal article" date="2012" name="Nature">
        <title>Algal genomes reveal evolutionary mosaicism and the fate of nucleomorphs.</title>
        <authorList>
            <consortium name="DOE Joint Genome Institute"/>
            <person name="Curtis B.A."/>
            <person name="Tanifuji G."/>
            <person name="Burki F."/>
            <person name="Gruber A."/>
            <person name="Irimia M."/>
            <person name="Maruyama S."/>
            <person name="Arias M.C."/>
            <person name="Ball S.G."/>
            <person name="Gile G.H."/>
            <person name="Hirakawa Y."/>
            <person name="Hopkins J.F."/>
            <person name="Kuo A."/>
            <person name="Rensing S.A."/>
            <person name="Schmutz J."/>
            <person name="Symeonidi A."/>
            <person name="Elias M."/>
            <person name="Eveleigh R.J."/>
            <person name="Herman E.K."/>
            <person name="Klute M.J."/>
            <person name="Nakayama T."/>
            <person name="Obornik M."/>
            <person name="Reyes-Prieto A."/>
            <person name="Armbrust E.V."/>
            <person name="Aves S.J."/>
            <person name="Beiko R.G."/>
            <person name="Coutinho P."/>
            <person name="Dacks J.B."/>
            <person name="Durnford D.G."/>
            <person name="Fast N.M."/>
            <person name="Green B.R."/>
            <person name="Grisdale C.J."/>
            <person name="Hempel F."/>
            <person name="Henrissat B."/>
            <person name="Hoppner M.P."/>
            <person name="Ishida K."/>
            <person name="Kim E."/>
            <person name="Koreny L."/>
            <person name="Kroth P.G."/>
            <person name="Liu Y."/>
            <person name="Malik S.B."/>
            <person name="Maier U.G."/>
            <person name="McRose D."/>
            <person name="Mock T."/>
            <person name="Neilson J.A."/>
            <person name="Onodera N.T."/>
            <person name="Poole A.M."/>
            <person name="Pritham E.J."/>
            <person name="Richards T.A."/>
            <person name="Rocap G."/>
            <person name="Roy S.W."/>
            <person name="Sarai C."/>
            <person name="Schaack S."/>
            <person name="Shirato S."/>
            <person name="Slamovits C.H."/>
            <person name="Spencer D.F."/>
            <person name="Suzuki S."/>
            <person name="Worden A.Z."/>
            <person name="Zauner S."/>
            <person name="Barry K."/>
            <person name="Bell C."/>
            <person name="Bharti A.K."/>
            <person name="Crow J.A."/>
            <person name="Grimwood J."/>
            <person name="Kramer R."/>
            <person name="Lindquist E."/>
            <person name="Lucas S."/>
            <person name="Salamov A."/>
            <person name="McFadden G.I."/>
            <person name="Lane C.E."/>
            <person name="Keeling P.J."/>
            <person name="Gray M.W."/>
            <person name="Grigoriev I.V."/>
            <person name="Archibald J.M."/>
        </authorList>
    </citation>
    <scope>NUCLEOTIDE SEQUENCE</scope>
    <source>
        <strain evidence="1 3">CCMP2712</strain>
    </source>
</reference>
<organism evidence="1">
    <name type="scientific">Guillardia theta (strain CCMP2712)</name>
    <name type="common">Cryptophyte</name>
    <dbReference type="NCBI Taxonomy" id="905079"/>
    <lineage>
        <taxon>Eukaryota</taxon>
        <taxon>Cryptophyceae</taxon>
        <taxon>Pyrenomonadales</taxon>
        <taxon>Geminigeraceae</taxon>
        <taxon>Guillardia</taxon>
    </lineage>
</organism>
<dbReference type="KEGG" id="gtt:GUITHDRAFT_79413"/>
<evidence type="ECO:0000313" key="3">
    <source>
        <dbReference type="Proteomes" id="UP000011087"/>
    </source>
</evidence>
<dbReference type="GeneID" id="17292583"/>
<dbReference type="HOGENOM" id="CLU_054493_1_0_1"/>
<dbReference type="GO" id="GO:0044183">
    <property type="term" value="F:protein folding chaperone"/>
    <property type="evidence" value="ECO:0007669"/>
    <property type="project" value="TreeGrafter"/>
</dbReference>
<dbReference type="eggNOG" id="ENOG502QRJN">
    <property type="taxonomic scope" value="Eukaryota"/>
</dbReference>
<dbReference type="PaxDb" id="55529-EKX35838"/>